<name>A0ABD2PCW7_9CUCU</name>
<evidence type="ECO:0000256" key="7">
    <source>
        <dbReference type="RuleBase" id="RU910716"/>
    </source>
</evidence>
<evidence type="ECO:0000256" key="2">
    <source>
        <dbReference type="ARBA" id="ARBA00008789"/>
    </source>
</evidence>
<evidence type="ECO:0000256" key="3">
    <source>
        <dbReference type="ARBA" id="ARBA00022475"/>
    </source>
</evidence>
<comment type="caution">
    <text evidence="8">The sequence shown here is derived from an EMBL/GenBank/DDBJ whole genome shotgun (WGS) entry which is preliminary data.</text>
</comment>
<evidence type="ECO:0000256" key="6">
    <source>
        <dbReference type="ARBA" id="ARBA00023136"/>
    </source>
</evidence>
<keyword evidence="3" id="KW-1003">Cell membrane</keyword>
<gene>
    <name evidence="8" type="ORF">HHI36_003155</name>
</gene>
<organism evidence="8 9">
    <name type="scientific">Cryptolaemus montrouzieri</name>
    <dbReference type="NCBI Taxonomy" id="559131"/>
    <lineage>
        <taxon>Eukaryota</taxon>
        <taxon>Metazoa</taxon>
        <taxon>Ecdysozoa</taxon>
        <taxon>Arthropoda</taxon>
        <taxon>Hexapoda</taxon>
        <taxon>Insecta</taxon>
        <taxon>Pterygota</taxon>
        <taxon>Neoptera</taxon>
        <taxon>Endopterygota</taxon>
        <taxon>Coleoptera</taxon>
        <taxon>Polyphaga</taxon>
        <taxon>Cucujiformia</taxon>
        <taxon>Coccinelloidea</taxon>
        <taxon>Coccinellidae</taxon>
        <taxon>Scymninae</taxon>
        <taxon>Scymnini</taxon>
        <taxon>Cryptolaemus</taxon>
    </lineage>
</organism>
<dbReference type="Proteomes" id="UP001516400">
    <property type="component" value="Unassembled WGS sequence"/>
</dbReference>
<dbReference type="PANTHER" id="PTHR16024">
    <property type="entry name" value="XK-RELATED PROTEIN"/>
    <property type="match status" value="1"/>
</dbReference>
<feature type="transmembrane region" description="Helical" evidence="7">
    <location>
        <begin position="169"/>
        <end position="193"/>
    </location>
</feature>
<evidence type="ECO:0000313" key="9">
    <source>
        <dbReference type="Proteomes" id="UP001516400"/>
    </source>
</evidence>
<dbReference type="AlphaFoldDB" id="A0ABD2PCW7"/>
<dbReference type="GO" id="GO:0005886">
    <property type="term" value="C:plasma membrane"/>
    <property type="evidence" value="ECO:0007669"/>
    <property type="project" value="UniProtKB-SubCell"/>
</dbReference>
<evidence type="ECO:0000313" key="8">
    <source>
        <dbReference type="EMBL" id="KAL3288720.1"/>
    </source>
</evidence>
<dbReference type="InterPro" id="IPR050895">
    <property type="entry name" value="XK-related_scramblase"/>
</dbReference>
<dbReference type="InterPro" id="IPR018629">
    <property type="entry name" value="XK-rel"/>
</dbReference>
<feature type="transmembrane region" description="Helical" evidence="7">
    <location>
        <begin position="115"/>
        <end position="133"/>
    </location>
</feature>
<evidence type="ECO:0000256" key="4">
    <source>
        <dbReference type="ARBA" id="ARBA00022692"/>
    </source>
</evidence>
<reference evidence="8 9" key="1">
    <citation type="journal article" date="2021" name="BMC Biol.">
        <title>Horizontally acquired antibacterial genes associated with adaptive radiation of ladybird beetles.</title>
        <authorList>
            <person name="Li H.S."/>
            <person name="Tang X.F."/>
            <person name="Huang Y.H."/>
            <person name="Xu Z.Y."/>
            <person name="Chen M.L."/>
            <person name="Du X.Y."/>
            <person name="Qiu B.Y."/>
            <person name="Chen P.T."/>
            <person name="Zhang W."/>
            <person name="Slipinski A."/>
            <person name="Escalona H.E."/>
            <person name="Waterhouse R.M."/>
            <person name="Zwick A."/>
            <person name="Pang H."/>
        </authorList>
    </citation>
    <scope>NUCLEOTIDE SEQUENCE [LARGE SCALE GENOMIC DNA]</scope>
    <source>
        <strain evidence="8">SYSU2018</strain>
    </source>
</reference>
<keyword evidence="5 7" id="KW-1133">Transmembrane helix</keyword>
<keyword evidence="9" id="KW-1185">Reference proteome</keyword>
<accession>A0ABD2PCW7</accession>
<feature type="transmembrane region" description="Helical" evidence="7">
    <location>
        <begin position="40"/>
        <end position="67"/>
    </location>
</feature>
<dbReference type="PANTHER" id="PTHR16024:SF6">
    <property type="entry name" value="XK-RELATED PROTEIN"/>
    <property type="match status" value="1"/>
</dbReference>
<protein>
    <recommendedName>
        <fullName evidence="7">XK-related protein</fullName>
    </recommendedName>
</protein>
<comment type="subcellular location">
    <subcellularLocation>
        <location evidence="1">Cell membrane</location>
        <topology evidence="1">Multi-pass membrane protein</topology>
    </subcellularLocation>
    <subcellularLocation>
        <location evidence="7">Membrane</location>
        <topology evidence="7">Multi-pass membrane protein</topology>
    </subcellularLocation>
</comment>
<proteinExistence type="inferred from homology"/>
<feature type="transmembrane region" description="Helical" evidence="7">
    <location>
        <begin position="74"/>
        <end position="95"/>
    </location>
</feature>
<keyword evidence="6 7" id="KW-0472">Membrane</keyword>
<dbReference type="Pfam" id="PF09815">
    <property type="entry name" value="XK-related"/>
    <property type="match status" value="1"/>
</dbReference>
<comment type="similarity">
    <text evidence="2 7">Belongs to the XK family.</text>
</comment>
<dbReference type="EMBL" id="JABFTP020000185">
    <property type="protein sequence ID" value="KAL3288720.1"/>
    <property type="molecule type" value="Genomic_DNA"/>
</dbReference>
<sequence length="217" mass="24653">MSESFTVVRFSRDSSLAKIESLKYCDAPDKVCENVHTFGIFYVICIALSIITYIVDLILACLLLYYYSINGYGLYFAITLTFTLVPAILMTTISLRWYIVDHDDPSLGRTSVSNWIVRIIVLLLQLAPLMRYVDTLILGLKSKIAGSTANYTEQMTLYRRMIDEDTNSALLRLFHCFLHCAPQAVIQLMILLMNVTHPATMKLTEGEYKIISKLSLP</sequence>
<keyword evidence="4 7" id="KW-0812">Transmembrane</keyword>
<evidence type="ECO:0000256" key="5">
    <source>
        <dbReference type="ARBA" id="ARBA00022989"/>
    </source>
</evidence>
<evidence type="ECO:0000256" key="1">
    <source>
        <dbReference type="ARBA" id="ARBA00004651"/>
    </source>
</evidence>